<dbReference type="GeneTree" id="ENSGT00390000006631"/>
<dbReference type="InterPro" id="IPR051862">
    <property type="entry name" value="GT-like_domain_containing_1"/>
</dbReference>
<evidence type="ECO:0000256" key="4">
    <source>
        <dbReference type="ARBA" id="ARBA00044517"/>
    </source>
</evidence>
<dbReference type="EC" id="2.4.1.110" evidence="4"/>
<gene>
    <name evidence="12" type="primary">GTDC1</name>
</gene>
<comment type="function">
    <text evidence="7">Glycosyltransferase that specifically catalyzes mannosylation of cytoplasmic tRNA(Asp) modified with queuosine at position 34 (queuosine(34)). Mannosylates the cyclopentene moiety of queuosine(34) in tRNA(Asp) to form mannosyl-queuosine(34). Mannosylation of queuosine(34) in tRNA(Asp) is required to slow-down elongation at cognate codons, GAC and GAU, thereby regulating protein translation.</text>
</comment>
<feature type="region of interest" description="Disordered" evidence="9">
    <location>
        <begin position="222"/>
        <end position="309"/>
    </location>
</feature>
<evidence type="ECO:0000256" key="7">
    <source>
        <dbReference type="ARBA" id="ARBA00045402"/>
    </source>
</evidence>
<evidence type="ECO:0000256" key="3">
    <source>
        <dbReference type="ARBA" id="ARBA00022679"/>
    </source>
</evidence>
<comment type="similarity">
    <text evidence="1">Belongs to the glycosyltransferase group 1 family. Glycosyltransferase 4 subfamily.</text>
</comment>
<proteinExistence type="inferred from homology"/>
<keyword evidence="13" id="KW-1185">Reference proteome</keyword>
<feature type="compositionally biased region" description="Basic and acidic residues" evidence="9">
    <location>
        <begin position="298"/>
        <end position="309"/>
    </location>
</feature>
<dbReference type="OMA" id="HRWEYDK"/>
<dbReference type="Ensembl" id="ENSELUT00000014310.3">
    <property type="protein sequence ID" value="ENSELUP00000028101.3"/>
    <property type="gene ID" value="ENSELUG00000004515.3"/>
</dbReference>
<feature type="domain" description="Glycosyl transferase family 1" evidence="10">
    <location>
        <begin position="317"/>
        <end position="430"/>
    </location>
</feature>
<evidence type="ECO:0000256" key="8">
    <source>
        <dbReference type="ARBA" id="ARBA00048439"/>
    </source>
</evidence>
<evidence type="ECO:0000313" key="13">
    <source>
        <dbReference type="Proteomes" id="UP000265140"/>
    </source>
</evidence>
<dbReference type="InParanoid" id="A0A3P8ZH70"/>
<accession>A0A3P8ZH70</accession>
<reference evidence="13" key="1">
    <citation type="journal article" date="2014" name="PLoS ONE">
        <title>The genome and linkage map of the northern pike (Esox lucius): conserved synteny revealed between the salmonid sister group and the Neoteleostei.</title>
        <authorList>
            <person name="Rondeau E.B."/>
            <person name="Minkley D.R."/>
            <person name="Leong J.S."/>
            <person name="Messmer A.M."/>
            <person name="Jantzen J.R."/>
            <person name="von Schalburg K.R."/>
            <person name="Lemon C."/>
            <person name="Bird N.H."/>
            <person name="Koop B.F."/>
        </authorList>
    </citation>
    <scope>NUCLEOTIDE SEQUENCE</scope>
</reference>
<evidence type="ECO:0000256" key="1">
    <source>
        <dbReference type="ARBA" id="ARBA00009481"/>
    </source>
</evidence>
<dbReference type="OrthoDB" id="10032790at2759"/>
<dbReference type="Bgee" id="ENSELUG00000004515">
    <property type="expression patterns" value="Expressed in ovary and 14 other cell types or tissues"/>
</dbReference>
<dbReference type="STRING" id="8010.ENSELUP00000028101"/>
<feature type="domain" description="tRNA-queuosine alpha-mannosyltransferase N-terminal" evidence="11">
    <location>
        <begin position="31"/>
        <end position="195"/>
    </location>
</feature>
<dbReference type="CDD" id="cd01635">
    <property type="entry name" value="Glycosyltransferase_GTB-type"/>
    <property type="match status" value="1"/>
</dbReference>
<evidence type="ECO:0000256" key="5">
    <source>
        <dbReference type="ARBA" id="ARBA00044539"/>
    </source>
</evidence>
<dbReference type="GO" id="GO:0016438">
    <property type="term" value="F:tRNA-queuosine(34) beta-mannosyltransferase activity"/>
    <property type="evidence" value="ECO:0007669"/>
    <property type="project" value="UniProtKB-EC"/>
</dbReference>
<evidence type="ECO:0000259" key="11">
    <source>
        <dbReference type="Pfam" id="PF12038"/>
    </source>
</evidence>
<evidence type="ECO:0000256" key="2">
    <source>
        <dbReference type="ARBA" id="ARBA00022676"/>
    </source>
</evidence>
<reference evidence="12" key="2">
    <citation type="submission" date="2020-02" db="EMBL/GenBank/DDBJ databases">
        <title>Esox lucius (northern pike) genome, fEsoLuc1, primary haplotype.</title>
        <authorList>
            <person name="Myers G."/>
            <person name="Karagic N."/>
            <person name="Meyer A."/>
            <person name="Pippel M."/>
            <person name="Reichard M."/>
            <person name="Winkler S."/>
            <person name="Tracey A."/>
            <person name="Sims Y."/>
            <person name="Howe K."/>
            <person name="Rhie A."/>
            <person name="Formenti G."/>
            <person name="Durbin R."/>
            <person name="Fedrigo O."/>
            <person name="Jarvis E.D."/>
        </authorList>
    </citation>
    <scope>NUCLEOTIDE SEQUENCE [LARGE SCALE GENOMIC DNA]</scope>
</reference>
<evidence type="ECO:0000259" key="10">
    <source>
        <dbReference type="Pfam" id="PF00534"/>
    </source>
</evidence>
<reference evidence="12" key="4">
    <citation type="submission" date="2025-09" db="UniProtKB">
        <authorList>
            <consortium name="Ensembl"/>
        </authorList>
    </citation>
    <scope>IDENTIFICATION</scope>
</reference>
<protein>
    <recommendedName>
        <fullName evidence="5">tRNA-queuosine alpha-mannosyltransferase</fullName>
        <ecNumber evidence="4">2.4.1.110</ecNumber>
    </recommendedName>
    <alternativeName>
        <fullName evidence="6">Glycosyltransferase-like domain-containing protein 1</fullName>
    </alternativeName>
</protein>
<evidence type="ECO:0000256" key="9">
    <source>
        <dbReference type="SAM" id="MobiDB-lite"/>
    </source>
</evidence>
<name>A0A3P8ZH70_ESOLU</name>
<keyword evidence="3" id="KW-0808">Transferase</keyword>
<dbReference type="Pfam" id="PF12038">
    <property type="entry name" value="QTMAN_N"/>
    <property type="match status" value="1"/>
</dbReference>
<reference evidence="12" key="3">
    <citation type="submission" date="2025-08" db="UniProtKB">
        <authorList>
            <consortium name="Ensembl"/>
        </authorList>
    </citation>
    <scope>IDENTIFICATION</scope>
</reference>
<dbReference type="SUPFAM" id="SSF53756">
    <property type="entry name" value="UDP-Glycosyltransferase/glycogen phosphorylase"/>
    <property type="match status" value="1"/>
</dbReference>
<dbReference type="PANTHER" id="PTHR13615">
    <property type="entry name" value="GLYCOSYLTRANSFERASE-LIKE 1"/>
    <property type="match status" value="1"/>
</dbReference>
<dbReference type="FunCoup" id="A0A3P8ZH70">
    <property type="interactions" value="351"/>
</dbReference>
<comment type="catalytic activity">
    <reaction evidence="8">
        <text>queuosine(34) in tRNA(Asp) + GDP-alpha-D-mannose = O-4''-alpha-D-mannosylqueuosine(34) in tRNA(Asp) + GDP + H(+)</text>
        <dbReference type="Rhea" id="RHEA:12885"/>
        <dbReference type="Rhea" id="RHEA-COMP:18572"/>
        <dbReference type="Rhea" id="RHEA-COMP:18581"/>
        <dbReference type="ChEBI" id="CHEBI:15378"/>
        <dbReference type="ChEBI" id="CHEBI:57527"/>
        <dbReference type="ChEBI" id="CHEBI:58189"/>
        <dbReference type="ChEBI" id="CHEBI:194431"/>
        <dbReference type="ChEBI" id="CHEBI:194442"/>
        <dbReference type="EC" id="2.4.1.110"/>
    </reaction>
    <physiologicalReaction direction="left-to-right" evidence="8">
        <dbReference type="Rhea" id="RHEA:12886"/>
    </physiologicalReaction>
</comment>
<dbReference type="PANTHER" id="PTHR13615:SF3">
    <property type="entry name" value="GLYCOSYLTRANSFERASE-LIKE DOMAIN-CONTAINING PROTEIN 1"/>
    <property type="match status" value="1"/>
</dbReference>
<organism evidence="12 13">
    <name type="scientific">Esox lucius</name>
    <name type="common">Northern pike</name>
    <dbReference type="NCBI Taxonomy" id="8010"/>
    <lineage>
        <taxon>Eukaryota</taxon>
        <taxon>Metazoa</taxon>
        <taxon>Chordata</taxon>
        <taxon>Craniata</taxon>
        <taxon>Vertebrata</taxon>
        <taxon>Euteleostomi</taxon>
        <taxon>Actinopterygii</taxon>
        <taxon>Neopterygii</taxon>
        <taxon>Teleostei</taxon>
        <taxon>Protacanthopterygii</taxon>
        <taxon>Esociformes</taxon>
        <taxon>Esocidae</taxon>
        <taxon>Esox</taxon>
    </lineage>
</organism>
<dbReference type="Gene3D" id="3.40.50.2000">
    <property type="entry name" value="Glycogen Phosphorylase B"/>
    <property type="match status" value="1"/>
</dbReference>
<keyword evidence="2" id="KW-0328">Glycosyltransferase</keyword>
<dbReference type="AlphaFoldDB" id="A0A3P8ZH70"/>
<dbReference type="Pfam" id="PF00534">
    <property type="entry name" value="Glycos_transf_1"/>
    <property type="match status" value="1"/>
</dbReference>
<evidence type="ECO:0000256" key="6">
    <source>
        <dbReference type="ARBA" id="ARBA00044567"/>
    </source>
</evidence>
<sequence length="489" mass="55893">MTVSRKDEMRASFFSTHDIQEEIQNSLSMSVLLVEAFYGGSHKQLIDLLRENVEDCVAYTLPAKKWQWRARTAALYFMQAIPASPTYRVLFASSVLNLSELVALRPDLVRLKKVLYFHENQLVYPVRKHQDRDFQYGYNQVLSCLVADVVAFNSSFNMESFLSSISSFMKMIPDHRPKELDKLIRPKCRVLHFPILFPHVTRQLREPKLHDRPDESCVDDLRAPQVSQGQPPSPGRPEAQSRPEELLCPVEEENEGLLSHHSPPAPIAPCLSQDPEDSLLDHKEGTRQIEAGPGGAVKGKEERDGEREEGHVRPLHIVWPHRWEHDKDPELFFKTLLKLKERGLGFQVSVLGETFTDVPAIFAEARTDLDAHILHWGFVPSKEDYLRVLCEADVVVSTAKHEFFGVAMIEAVHCGCYPLCPKALVYPEIFPSEYLYSTPEQLCKKLQGLCKRPDVVRRHHIKVDTLSFSWAALKEDYKSLLASQEDHLP</sequence>
<dbReference type="Proteomes" id="UP000265140">
    <property type="component" value="Chromosome 16"/>
</dbReference>
<dbReference type="InterPro" id="IPR001296">
    <property type="entry name" value="Glyco_trans_1"/>
</dbReference>
<dbReference type="GO" id="GO:0007417">
    <property type="term" value="P:central nervous system development"/>
    <property type="evidence" value="ECO:0007669"/>
    <property type="project" value="Ensembl"/>
</dbReference>
<evidence type="ECO:0000313" key="12">
    <source>
        <dbReference type="Ensembl" id="ENSELUP00000028101.3"/>
    </source>
</evidence>
<dbReference type="InterPro" id="IPR022701">
    <property type="entry name" value="QTMAN_N"/>
</dbReference>